<organism evidence="1 2">
    <name type="scientific">Fusarium oxysporum f. sp. rapae</name>
    <dbReference type="NCBI Taxonomy" id="485398"/>
    <lineage>
        <taxon>Eukaryota</taxon>
        <taxon>Fungi</taxon>
        <taxon>Dikarya</taxon>
        <taxon>Ascomycota</taxon>
        <taxon>Pezizomycotina</taxon>
        <taxon>Sordariomycetes</taxon>
        <taxon>Hypocreomycetidae</taxon>
        <taxon>Hypocreales</taxon>
        <taxon>Nectriaceae</taxon>
        <taxon>Fusarium</taxon>
        <taxon>Fusarium oxysporum species complex</taxon>
    </lineage>
</organism>
<dbReference type="AlphaFoldDB" id="A0A8J5U099"/>
<dbReference type="EMBL" id="JAELUQ010000001">
    <property type="protein sequence ID" value="KAG7420694.1"/>
    <property type="molecule type" value="Genomic_DNA"/>
</dbReference>
<dbReference type="Proteomes" id="UP000694050">
    <property type="component" value="Unassembled WGS sequence"/>
</dbReference>
<name>A0A8J5U099_FUSOX</name>
<evidence type="ECO:0000313" key="2">
    <source>
        <dbReference type="Proteomes" id="UP000694050"/>
    </source>
</evidence>
<protein>
    <submittedName>
        <fullName evidence="1">Uncharacterized protein</fullName>
    </submittedName>
</protein>
<accession>A0A8J5U099</accession>
<proteinExistence type="predicted"/>
<reference evidence="1" key="1">
    <citation type="submission" date="2021-04" db="EMBL/GenBank/DDBJ databases">
        <title>First draft genome resource for Brassicaceae pathogens Fusarium oxysporum f. sp. raphani and Fusarium oxysporum f. sp. rapae.</title>
        <authorList>
            <person name="Asai S."/>
        </authorList>
    </citation>
    <scope>NUCLEOTIDE SEQUENCE</scope>
    <source>
        <strain evidence="1">Tf1208</strain>
    </source>
</reference>
<sequence>MPRQPPPWRGMRTLIEGKKATLLGEKGNVISKTVGKLHGSGCFQRNQDPEGEWVIASVLNRGTLLWDRDLFHPLSPLHKSMHVHQSQESYDNSTPERLLVGYSVYTLEPVLASAAATALDLDGTISTWEVILHHALTVPGNLRAVKRLLIEKNWEKAFADGDITVEAAKSLAQESAQSLYHGRPPVVVARIKPPTTLQVPCHKKPDLEQCVNPDQLHGPGNRRFQEVLPSILQHHYFNFAPSNFTYQAPYISNTRYPSRLYLGLAGFAKAHPLEKLNASAMLFAAQLWVGIMESPTKCKEPYAMEPVPKVSLAVFLIYFEHWLKVHEHLQCIAYIHPFRLIQRMYTNDILTQGGSRDFLIDESDIDSDRMRDLVYEAEAIDQNIPVDERMDLYPFMVNGTSMVQPQCLSERFRLSPTEQALLGMPDPRILSHPSLPTTDDVNIRIAMPEAIAQITFCKTSTPGDFFFLCSDAAEGGTTSLFGSSLKSGTIWTHEFQMYTHLSDLPKEAYIKRKMLDIWPQLLDRRIAWLETLGVMGKVRVRTGEDGLPGYHGMPLEEESRNIDDATMEKMVDRALEDPRNRLVDEAKGYMGWCYESSRSSNDQ</sequence>
<gene>
    <name evidence="1" type="ORF">Forpe1208_v000171</name>
</gene>
<comment type="caution">
    <text evidence="1">The sequence shown here is derived from an EMBL/GenBank/DDBJ whole genome shotgun (WGS) entry which is preliminary data.</text>
</comment>
<evidence type="ECO:0000313" key="1">
    <source>
        <dbReference type="EMBL" id="KAG7420694.1"/>
    </source>
</evidence>